<accession>A0ABT5SPE4</accession>
<dbReference type="SUPFAM" id="SSF101473">
    <property type="entry name" value="DhaL-like"/>
    <property type="match status" value="1"/>
</dbReference>
<keyword evidence="2 4" id="KW-0418">Kinase</keyword>
<dbReference type="PANTHER" id="PTHR28629:SF4">
    <property type="entry name" value="TRIOKINASE_FMN CYCLASE"/>
    <property type="match status" value="1"/>
</dbReference>
<dbReference type="InterPro" id="IPR036117">
    <property type="entry name" value="DhaL_dom_sf"/>
</dbReference>
<evidence type="ECO:0000313" key="5">
    <source>
        <dbReference type="Proteomes" id="UP001300763"/>
    </source>
</evidence>
<dbReference type="PROSITE" id="PS51480">
    <property type="entry name" value="DHAL"/>
    <property type="match status" value="1"/>
</dbReference>
<feature type="domain" description="DhaL" evidence="3">
    <location>
        <begin position="7"/>
        <end position="207"/>
    </location>
</feature>
<proteinExistence type="predicted"/>
<dbReference type="PANTHER" id="PTHR28629">
    <property type="entry name" value="TRIOKINASE/FMN CYCLASE"/>
    <property type="match status" value="1"/>
</dbReference>
<evidence type="ECO:0000313" key="4">
    <source>
        <dbReference type="EMBL" id="MDD7963902.1"/>
    </source>
</evidence>
<comment type="caution">
    <text evidence="4">The sequence shown here is derived from an EMBL/GenBank/DDBJ whole genome shotgun (WGS) entry which is preliminary data.</text>
</comment>
<evidence type="ECO:0000256" key="2">
    <source>
        <dbReference type="ARBA" id="ARBA00022777"/>
    </source>
</evidence>
<evidence type="ECO:0000259" key="3">
    <source>
        <dbReference type="PROSITE" id="PS51480"/>
    </source>
</evidence>
<dbReference type="Proteomes" id="UP001300763">
    <property type="component" value="Unassembled WGS sequence"/>
</dbReference>
<name>A0ABT5SPE4_9PSEU</name>
<organism evidence="4 5">
    <name type="scientific">Actinomycetospora lemnae</name>
    <dbReference type="NCBI Taxonomy" id="3019891"/>
    <lineage>
        <taxon>Bacteria</taxon>
        <taxon>Bacillati</taxon>
        <taxon>Actinomycetota</taxon>
        <taxon>Actinomycetes</taxon>
        <taxon>Pseudonocardiales</taxon>
        <taxon>Pseudonocardiaceae</taxon>
        <taxon>Actinomycetospora</taxon>
    </lineage>
</organism>
<dbReference type="EMBL" id="JAQZAO010000001">
    <property type="protein sequence ID" value="MDD7963902.1"/>
    <property type="molecule type" value="Genomic_DNA"/>
</dbReference>
<dbReference type="InterPro" id="IPR012737">
    <property type="entry name" value="DhaK_L_YcgS"/>
</dbReference>
<dbReference type="SMART" id="SM01120">
    <property type="entry name" value="Dak2"/>
    <property type="match status" value="1"/>
</dbReference>
<dbReference type="Pfam" id="PF02734">
    <property type="entry name" value="Dak2"/>
    <property type="match status" value="1"/>
</dbReference>
<gene>
    <name evidence="4" type="primary">dhaL</name>
    <name evidence="4" type="ORF">PGB27_00955</name>
</gene>
<protein>
    <submittedName>
        <fullName evidence="4">Dihydroxyacetone kinase subunit DhaL</fullName>
    </submittedName>
</protein>
<dbReference type="InterPro" id="IPR050861">
    <property type="entry name" value="Dihydroxyacetone_Kinase"/>
</dbReference>
<dbReference type="NCBIfam" id="TIGR02365">
    <property type="entry name" value="dha_L_ycgS"/>
    <property type="match status" value="1"/>
</dbReference>
<sequence length="215" mass="21552">MAGVDNDTLQRWLRAFAASVAEQKDALTALDAAIGDADHGANMDRGMAAVVAFLDATPPADPAALFKQTGMTLVKSVGGASGPLYGTLFLRMAPATGGAGALEPDVFAKALRAGLDGVVARGKAELGDKTMVDALAPALDALDAALAAGEPLAEALRAASDAADRGRDETTPMLARKGRASYLGERSIGHQDPGATSAALLLAAAASVVADQEAA</sequence>
<keyword evidence="5" id="KW-1185">Reference proteome</keyword>
<dbReference type="Gene3D" id="1.25.40.340">
    <property type="match status" value="1"/>
</dbReference>
<dbReference type="GO" id="GO:0016301">
    <property type="term" value="F:kinase activity"/>
    <property type="evidence" value="ECO:0007669"/>
    <property type="project" value="UniProtKB-KW"/>
</dbReference>
<dbReference type="RefSeq" id="WP_274198455.1">
    <property type="nucleotide sequence ID" value="NZ_JAQZAO010000001.1"/>
</dbReference>
<reference evidence="4 5" key="1">
    <citation type="submission" date="2023-02" db="EMBL/GenBank/DDBJ databases">
        <title>Genome sequencing required for Actinomycetospora new species description.</title>
        <authorList>
            <person name="Saimee Y."/>
            <person name="Duangmal K."/>
        </authorList>
    </citation>
    <scope>NUCLEOTIDE SEQUENCE [LARGE SCALE GENOMIC DNA]</scope>
    <source>
        <strain evidence="4 5">DW7H6</strain>
    </source>
</reference>
<keyword evidence="1" id="KW-0808">Transferase</keyword>
<evidence type="ECO:0000256" key="1">
    <source>
        <dbReference type="ARBA" id="ARBA00022679"/>
    </source>
</evidence>
<dbReference type="InterPro" id="IPR004007">
    <property type="entry name" value="DhaL_dom"/>
</dbReference>